<dbReference type="Gene3D" id="1.10.340.70">
    <property type="match status" value="1"/>
</dbReference>
<evidence type="ECO:0000313" key="2">
    <source>
        <dbReference type="Proteomes" id="UP001054821"/>
    </source>
</evidence>
<dbReference type="AlphaFoldDB" id="A0AAD4V287"/>
<evidence type="ECO:0008006" key="3">
    <source>
        <dbReference type="Google" id="ProtNLM"/>
    </source>
</evidence>
<reference evidence="1 2" key="1">
    <citation type="journal article" date="2022" name="G3 (Bethesda)">
        <title>Whole-genome sequence and methylome profiling of the almond [Prunus dulcis (Mill.) D.A. Webb] cultivar 'Nonpareil'.</title>
        <authorList>
            <person name="D'Amico-Willman K.M."/>
            <person name="Ouma W.Z."/>
            <person name="Meulia T."/>
            <person name="Sideli G.M."/>
            <person name="Gradziel T.M."/>
            <person name="Fresnedo-Ramirez J."/>
        </authorList>
    </citation>
    <scope>NUCLEOTIDE SEQUENCE [LARGE SCALE GENOMIC DNA]</scope>
    <source>
        <strain evidence="1">Clone GOH B32 T37-40</strain>
    </source>
</reference>
<sequence>MPDNIIMYYDKLNGAVKYLCDPLSNHEKAIRFRALWYLIYQDELYRKGSDDLLLLCLNAKDARTIMGKSHKGICGAHPLGIKMRWLIRRHDYYWLTILKDFIESARGCIKCQIYDPIQRVPAEALHPVTKAWSFKGWVVDIIGKINPPASNQHAWILV</sequence>
<accession>A0AAD4V287</accession>
<name>A0AAD4V287_PRUDU</name>
<keyword evidence="2" id="KW-1185">Reference proteome</keyword>
<dbReference type="Proteomes" id="UP001054821">
    <property type="component" value="Chromosome 7"/>
</dbReference>
<dbReference type="EMBL" id="JAJFAZ020000007">
    <property type="protein sequence ID" value="KAI5317265.1"/>
    <property type="molecule type" value="Genomic_DNA"/>
</dbReference>
<dbReference type="PANTHER" id="PTHR48475">
    <property type="entry name" value="RIBONUCLEASE H"/>
    <property type="match status" value="1"/>
</dbReference>
<gene>
    <name evidence="1" type="ORF">L3X38_036972</name>
</gene>
<organism evidence="1 2">
    <name type="scientific">Prunus dulcis</name>
    <name type="common">Almond</name>
    <name type="synonym">Amygdalus dulcis</name>
    <dbReference type="NCBI Taxonomy" id="3755"/>
    <lineage>
        <taxon>Eukaryota</taxon>
        <taxon>Viridiplantae</taxon>
        <taxon>Streptophyta</taxon>
        <taxon>Embryophyta</taxon>
        <taxon>Tracheophyta</taxon>
        <taxon>Spermatophyta</taxon>
        <taxon>Magnoliopsida</taxon>
        <taxon>eudicotyledons</taxon>
        <taxon>Gunneridae</taxon>
        <taxon>Pentapetalae</taxon>
        <taxon>rosids</taxon>
        <taxon>fabids</taxon>
        <taxon>Rosales</taxon>
        <taxon>Rosaceae</taxon>
        <taxon>Amygdaloideae</taxon>
        <taxon>Amygdaleae</taxon>
        <taxon>Prunus</taxon>
    </lineage>
</organism>
<comment type="caution">
    <text evidence="1">The sequence shown here is derived from an EMBL/GenBank/DDBJ whole genome shotgun (WGS) entry which is preliminary data.</text>
</comment>
<dbReference type="PANTHER" id="PTHR48475:SF1">
    <property type="entry name" value="RNASE H TYPE-1 DOMAIN-CONTAINING PROTEIN"/>
    <property type="match status" value="1"/>
</dbReference>
<proteinExistence type="predicted"/>
<evidence type="ECO:0000313" key="1">
    <source>
        <dbReference type="EMBL" id="KAI5317265.1"/>
    </source>
</evidence>
<protein>
    <recommendedName>
        <fullName evidence="3">Integrase zinc-binding domain-containing protein</fullName>
    </recommendedName>
</protein>